<evidence type="ECO:0008006" key="4">
    <source>
        <dbReference type="Google" id="ProtNLM"/>
    </source>
</evidence>
<reference evidence="2 3" key="1">
    <citation type="submission" date="2016-10" db="EMBL/GenBank/DDBJ databases">
        <authorList>
            <person name="de Groot N.N."/>
        </authorList>
    </citation>
    <scope>NUCLEOTIDE SEQUENCE [LARGE SCALE GENOMIC DNA]</scope>
    <source>
        <strain evidence="2 3">DSM 18979</strain>
    </source>
</reference>
<proteinExistence type="predicted"/>
<feature type="chain" id="PRO_5011480720" description="DUF5666 domain-containing protein" evidence="1">
    <location>
        <begin position="24"/>
        <end position="274"/>
    </location>
</feature>
<evidence type="ECO:0000256" key="1">
    <source>
        <dbReference type="SAM" id="SignalP"/>
    </source>
</evidence>
<protein>
    <recommendedName>
        <fullName evidence="4">DUF5666 domain-containing protein</fullName>
    </recommendedName>
</protein>
<keyword evidence="1" id="KW-0732">Signal</keyword>
<feature type="signal peptide" evidence="1">
    <location>
        <begin position="1"/>
        <end position="23"/>
    </location>
</feature>
<name>A0A1I0BW04_9FIRM</name>
<evidence type="ECO:0000313" key="3">
    <source>
        <dbReference type="Proteomes" id="UP000199568"/>
    </source>
</evidence>
<dbReference type="RefSeq" id="WP_090441457.1">
    <property type="nucleotide sequence ID" value="NZ_FOHU01000004.1"/>
</dbReference>
<sequence>MKRKLASMLVLLMVLSFSLSAAAAFVPPGLAKKGGLPPGIQKRFLDGIIVEEDKDQEEDQEIISKGYSATIERIDVNNRRIMIEEGTAYLYLLVDKDAKIELDEKTSKFEDLRVKDEVYLKLNKENTVIEITGKSIGERESIIREAVVKTIDYRRREITLQHNNREALYEVHQDAVIEINGIKKEWRDIEVGMKVDVKVKEGVISEIKAVNKITRYEGRLISKYTGTNPTITLRINNEDREFNVKRDVDLSKLGVGSIVVIQVENNVVIRAAEK</sequence>
<dbReference type="Proteomes" id="UP000199568">
    <property type="component" value="Unassembled WGS sequence"/>
</dbReference>
<dbReference type="AlphaFoldDB" id="A0A1I0BW04"/>
<accession>A0A1I0BW04</accession>
<organism evidence="2 3">
    <name type="scientific">Natronincola peptidivorans</name>
    <dbReference type="NCBI Taxonomy" id="426128"/>
    <lineage>
        <taxon>Bacteria</taxon>
        <taxon>Bacillati</taxon>
        <taxon>Bacillota</taxon>
        <taxon>Clostridia</taxon>
        <taxon>Peptostreptococcales</taxon>
        <taxon>Natronincolaceae</taxon>
        <taxon>Natronincola</taxon>
    </lineage>
</organism>
<keyword evidence="3" id="KW-1185">Reference proteome</keyword>
<dbReference type="EMBL" id="FOHU01000004">
    <property type="protein sequence ID" value="SET11005.1"/>
    <property type="molecule type" value="Genomic_DNA"/>
</dbReference>
<evidence type="ECO:0000313" key="2">
    <source>
        <dbReference type="EMBL" id="SET11005.1"/>
    </source>
</evidence>
<dbReference type="OrthoDB" id="1955487at2"/>
<gene>
    <name evidence="2" type="ORF">SAMN05660297_01436</name>
</gene>